<evidence type="ECO:0000256" key="1">
    <source>
        <dbReference type="ARBA" id="ARBA00007031"/>
    </source>
</evidence>
<dbReference type="Gene3D" id="1.10.10.1550">
    <property type="entry name" value="ROS/MUCR transcriptional regulator protein"/>
    <property type="match status" value="1"/>
</dbReference>
<comment type="similarity">
    <text evidence="1">Belongs to the ros/MucR family.</text>
</comment>
<evidence type="ECO:0000313" key="4">
    <source>
        <dbReference type="Proteomes" id="UP000008207"/>
    </source>
</evidence>
<feature type="region of interest" description="Disordered" evidence="2">
    <location>
        <begin position="136"/>
        <end position="174"/>
    </location>
</feature>
<dbReference type="Proteomes" id="UP000008207">
    <property type="component" value="Chromosome"/>
</dbReference>
<reference evidence="3 4" key="1">
    <citation type="submission" date="2009-01" db="EMBL/GenBank/DDBJ databases">
        <title>Complete sequence of chromosome of Methylobacterium nodulans ORS 2060.</title>
        <authorList>
            <consortium name="US DOE Joint Genome Institute"/>
            <person name="Lucas S."/>
            <person name="Copeland A."/>
            <person name="Lapidus A."/>
            <person name="Glavina del Rio T."/>
            <person name="Dalin E."/>
            <person name="Tice H."/>
            <person name="Bruce D."/>
            <person name="Goodwin L."/>
            <person name="Pitluck S."/>
            <person name="Sims D."/>
            <person name="Brettin T."/>
            <person name="Detter J.C."/>
            <person name="Han C."/>
            <person name="Larimer F."/>
            <person name="Land M."/>
            <person name="Hauser L."/>
            <person name="Kyrpides N."/>
            <person name="Ivanova N."/>
            <person name="Marx C.J."/>
            <person name="Richardson P."/>
        </authorList>
    </citation>
    <scope>NUCLEOTIDE SEQUENCE [LARGE SCALE GENOMIC DNA]</scope>
    <source>
        <strain evidence="4">LMG 21967 / CNCM I-2342 / ORS 2060</strain>
    </source>
</reference>
<protein>
    <submittedName>
        <fullName evidence="3">Transcriptional regulator, MucR family</fullName>
    </submittedName>
</protein>
<keyword evidence="4" id="KW-1185">Reference proteome</keyword>
<dbReference type="OrthoDB" id="8005028at2"/>
<gene>
    <name evidence="3" type="ordered locus">Mnod_0068</name>
</gene>
<dbReference type="GO" id="GO:0008270">
    <property type="term" value="F:zinc ion binding"/>
    <property type="evidence" value="ECO:0007669"/>
    <property type="project" value="InterPro"/>
</dbReference>
<dbReference type="RefSeq" id="WP_012634357.1">
    <property type="nucleotide sequence ID" value="NC_011894.1"/>
</dbReference>
<dbReference type="InterPro" id="IPR041920">
    <property type="entry name" value="ROS/MUCR_sf"/>
</dbReference>
<dbReference type="EMBL" id="CP001349">
    <property type="protein sequence ID" value="ACL55118.1"/>
    <property type="molecule type" value="Genomic_DNA"/>
</dbReference>
<dbReference type="InterPro" id="IPR008807">
    <property type="entry name" value="ROS_MUCR"/>
</dbReference>
<evidence type="ECO:0000313" key="3">
    <source>
        <dbReference type="EMBL" id="ACL55118.1"/>
    </source>
</evidence>
<dbReference type="Pfam" id="PF05443">
    <property type="entry name" value="ROS_MUCR"/>
    <property type="match status" value="1"/>
</dbReference>
<dbReference type="HOGENOM" id="CLU_106247_0_0_5"/>
<dbReference type="KEGG" id="mno:Mnod_0068"/>
<dbReference type="GO" id="GO:0003677">
    <property type="term" value="F:DNA binding"/>
    <property type="evidence" value="ECO:0007669"/>
    <property type="project" value="InterPro"/>
</dbReference>
<dbReference type="GO" id="GO:0006355">
    <property type="term" value="P:regulation of DNA-templated transcription"/>
    <property type="evidence" value="ECO:0007669"/>
    <property type="project" value="InterPro"/>
</dbReference>
<accession>B8IU73</accession>
<dbReference type="AlphaFoldDB" id="B8IU73"/>
<dbReference type="eggNOG" id="COG4957">
    <property type="taxonomic scope" value="Bacteria"/>
</dbReference>
<name>B8IU73_METNO</name>
<sequence>MDEEAGTVTPGPGAETIELVAGIVSAYVSNNVVPPAELPDLIAMVSRTLGELGKSSAPAAEEIPKLTAAQIRKSITPDHIVSFIDGKPYKSMKRHLTKNGLSPDAYRQKYGLPHDYPMVAPNYAAQRSELAKSLGLGQLRRRAMERRAESEAPAAAAGGTKKGRGRSKEARSDR</sequence>
<proteinExistence type="inferred from homology"/>
<dbReference type="STRING" id="460265.Mnod_0068"/>
<evidence type="ECO:0000256" key="2">
    <source>
        <dbReference type="SAM" id="MobiDB-lite"/>
    </source>
</evidence>
<organism evidence="3 4">
    <name type="scientific">Methylobacterium nodulans (strain LMG 21967 / CNCM I-2342 / ORS 2060)</name>
    <dbReference type="NCBI Taxonomy" id="460265"/>
    <lineage>
        <taxon>Bacteria</taxon>
        <taxon>Pseudomonadati</taxon>
        <taxon>Pseudomonadota</taxon>
        <taxon>Alphaproteobacteria</taxon>
        <taxon>Hyphomicrobiales</taxon>
        <taxon>Methylobacteriaceae</taxon>
        <taxon>Methylobacterium</taxon>
    </lineage>
</organism>